<feature type="chain" id="PRO_5032866442" description="DUF3857 domain-containing protein" evidence="1">
    <location>
        <begin position="20"/>
        <end position="667"/>
    </location>
</feature>
<name>A0A840E6A4_9BACT</name>
<reference evidence="3 4" key="1">
    <citation type="submission" date="2020-08" db="EMBL/GenBank/DDBJ databases">
        <title>Genomic Encyclopedia of Type Strains, Phase IV (KMG-IV): sequencing the most valuable type-strain genomes for metagenomic binning, comparative biology and taxonomic classification.</title>
        <authorList>
            <person name="Goeker M."/>
        </authorList>
    </citation>
    <scope>NUCLEOTIDE SEQUENCE [LARGE SCALE GENOMIC DNA]</scope>
    <source>
        <strain evidence="3 4">DSM 105137</strain>
    </source>
</reference>
<organism evidence="3 4">
    <name type="scientific">Neolewinella aquimaris</name>
    <dbReference type="NCBI Taxonomy" id="1835722"/>
    <lineage>
        <taxon>Bacteria</taxon>
        <taxon>Pseudomonadati</taxon>
        <taxon>Bacteroidota</taxon>
        <taxon>Saprospiria</taxon>
        <taxon>Saprospirales</taxon>
        <taxon>Lewinellaceae</taxon>
        <taxon>Neolewinella</taxon>
    </lineage>
</organism>
<evidence type="ECO:0000259" key="2">
    <source>
        <dbReference type="Pfam" id="PF12969"/>
    </source>
</evidence>
<dbReference type="AlphaFoldDB" id="A0A840E6A4"/>
<keyword evidence="4" id="KW-1185">Reference proteome</keyword>
<comment type="caution">
    <text evidence="3">The sequence shown here is derived from an EMBL/GenBank/DDBJ whole genome shotgun (WGS) entry which is preliminary data.</text>
</comment>
<accession>A0A840E6A4</accession>
<sequence>MKVTRLLFLLLVVGIHPLAAQYEKGLEFGRVSKEDRQLTTVPGDSTASAYVLYDHLDLAYRYNDTDGPSLFETHHRRVKLLKPASFDLANVSLHYDRDHQSIDNLRAVIHLPDGGTIQLRDTDFVSDRDSDGRATVKFTFPRVVAGAIIEYTYSRSQESILSPTVYYFQESIPVRWAEYTALIPPYYQYMSLANPAQYHLKEAKLSLAEFGPSFGVVTYGSRVNGIEHSELRWVMKDLAAFERQPYTNNAEDYIPRIRLQLQKVQYPGEGPRPIFSDWEETVNSLHDRQDFGRYYRKKGNYAKLWKAAEDAIAAAGSDREKIEAAYRFVIDRLSWNGNYGVLASASPNAVLDDGTGNSADLNICLLALLNEAGITAHPLLVSLRNSGAPIEVYPVVNQFDHLMVYTELGGQPFLLDANDPDRPAGLPRVAALNHRGWVADPDRPRWIDIDVPAARRIVMQEISVTEDGTASVALRSRLESYFAFSARSELRNAKTPAEAPLAAEIIARFPEAEVTMPGTVAASDVPTAPLDYSLKLRIPSAATAVNDYLYVQPLLLSVLDDELDDVERRLYPIDFEFPWEQRFIVNIRVPEGYVLDETPPALKVRAEDGSMEGTYATNVMVDGAVTLIFNVSLTRTFYPADQYTGLRDMYRRIIELQNSPLVFRREH</sequence>
<dbReference type="Pfam" id="PF12969">
    <property type="entry name" value="DUF3857"/>
    <property type="match status" value="1"/>
</dbReference>
<dbReference type="Gene3D" id="3.10.620.30">
    <property type="match status" value="1"/>
</dbReference>
<feature type="signal peptide" evidence="1">
    <location>
        <begin position="1"/>
        <end position="19"/>
    </location>
</feature>
<dbReference type="InterPro" id="IPR024618">
    <property type="entry name" value="DUF3857"/>
</dbReference>
<keyword evidence="1" id="KW-0732">Signal</keyword>
<feature type="domain" description="DUF3857" evidence="2">
    <location>
        <begin position="72"/>
        <end position="192"/>
    </location>
</feature>
<dbReference type="RefSeq" id="WP_183493887.1">
    <property type="nucleotide sequence ID" value="NZ_JACIFF010000001.1"/>
</dbReference>
<dbReference type="Proteomes" id="UP000576209">
    <property type="component" value="Unassembled WGS sequence"/>
</dbReference>
<evidence type="ECO:0000313" key="3">
    <source>
        <dbReference type="EMBL" id="MBB4077638.1"/>
    </source>
</evidence>
<dbReference type="Gene3D" id="2.60.40.3140">
    <property type="match status" value="1"/>
</dbReference>
<proteinExistence type="predicted"/>
<evidence type="ECO:0000256" key="1">
    <source>
        <dbReference type="SAM" id="SignalP"/>
    </source>
</evidence>
<protein>
    <recommendedName>
        <fullName evidence="2">DUF3857 domain-containing protein</fullName>
    </recommendedName>
</protein>
<evidence type="ECO:0000313" key="4">
    <source>
        <dbReference type="Proteomes" id="UP000576209"/>
    </source>
</evidence>
<dbReference type="Gene3D" id="2.60.120.1130">
    <property type="match status" value="1"/>
</dbReference>
<dbReference type="EMBL" id="JACIFF010000001">
    <property type="protein sequence ID" value="MBB4077638.1"/>
    <property type="molecule type" value="Genomic_DNA"/>
</dbReference>
<gene>
    <name evidence="3" type="ORF">GGR28_000239</name>
</gene>